<feature type="region of interest" description="Disordered" evidence="5">
    <location>
        <begin position="1423"/>
        <end position="1472"/>
    </location>
</feature>
<evidence type="ECO:0000313" key="7">
    <source>
        <dbReference type="Proteomes" id="UP000827889"/>
    </source>
</evidence>
<dbReference type="InterPro" id="IPR027417">
    <property type="entry name" value="P-loop_NTPase"/>
</dbReference>
<dbReference type="SUPFAM" id="SSF52200">
    <property type="entry name" value="Toll/Interleukin receptor TIR domain"/>
    <property type="match status" value="1"/>
</dbReference>
<dbReference type="Pfam" id="PF23282">
    <property type="entry name" value="WHD_ROQ1"/>
    <property type="match status" value="1"/>
</dbReference>
<dbReference type="Gene3D" id="3.80.10.10">
    <property type="entry name" value="Ribonuclease Inhibitor"/>
    <property type="match status" value="3"/>
</dbReference>
<evidence type="ECO:0000256" key="4">
    <source>
        <dbReference type="SAM" id="Coils"/>
    </source>
</evidence>
<protein>
    <submittedName>
        <fullName evidence="8">Disease resistance protein L6-like</fullName>
    </submittedName>
</protein>
<feature type="compositionally biased region" description="Basic and acidic residues" evidence="5">
    <location>
        <begin position="1197"/>
        <end position="1209"/>
    </location>
</feature>
<dbReference type="InterPro" id="IPR035897">
    <property type="entry name" value="Toll_tir_struct_dom_sf"/>
</dbReference>
<dbReference type="SUPFAM" id="SSF52058">
    <property type="entry name" value="L domain-like"/>
    <property type="match status" value="1"/>
</dbReference>
<sequence>MGNSTSHRKTETETEIETETGAEQTTATASSDEGTSSVSEYQVFLSFRGPDTREGFSDVLFHGLTDAGICVFRDDEKICIGGRIGGSLWRAIDDSKIYIPVFSRTYASSRSCLRELVQIVQNTSKSEGNKEILPIFFDVDPDDVKLKTPLYHNTMLSLKHERNLSSDQVDEWREALMETAVIRGWEVKKYKGHGDLIKLIVKEVVKKLKRKHRLVTEHLVGIDDRVGEVGNLLDVDSVGVQLIKIHGMGGIGKTTLAKVVFNKLSSHFGKSCCFLEDVQTKSSRTGGLLELQKRLISEIGGPDGIESIDEINYGMMRIGEVLSKKKVLVVLDDVGSSEQAEKLIGKYTLCSGSRILITTRNKDVLRNYRPKFPILDYEMKLMSTDYALQLFSKLAFNSDSPPDDYNDLSRKIVIATGRLPLALEVIGSFLYERGQEIWEETFEKLKKAPHEDVFQKLKIRYDALTPEQQQIFLDIACFFIGEDKSNPIYMWKDCKYSASTGVDVLIDMSLIKITKNNRFWMHDQLGELGKEIVCQEHGQNPGKRSRLWIREEILETMTTKKTKNVLALDLDVSKCYPQGVIKSEEIERFKHLRYLKFNGGTFIGDFTNCLTKLTWISWSHPTGASELANMHLENLAVLQFSDNDFIDDSNLQCLIKMARKLKVLSLIRCKSITKTPDFNSCPDLERLILSRCGNLKEIDSSIGKLKSLVELTIHFCDRLRDLPEEIGDLVNLKHFSLTCCKVEFPYSIWKLKSLREVNFVDFFLPSDAANSWELPSSIGMLQNLEVLRVTSHFLKGQLPSDIGNLPHLRILEVSNAHVSEVPETISMLPRLQRLELENCDEIQELPALPTSLTHLKVSSGSLCVVPDLSNLTNLVELELNDERIGGCDQPCTGGLWWIGRLSKLTNLSLRLDNVPAPTELASLRLLNQLDLFGLNLQPFPELPLSLQNLGLGNFRSLVSLSPNMINLSRLELHESSLREIELNESQLPHLRELHVKACFGLKTLKLSSMRKLEIVYVGLCSCLVEIQFSRVSLKDLTIAFCESLRRLVYAEQAGQHNHESVYGMVSGGGRLTLQSRALNKLQKFVLMCCPQILEIQVAGTSESWEQFALFNCNVQSIGGLSNLKNLKSLLLYYNDGLRVVTGIDELEFLANFDISDCRSLEWSIDVSSTKLPNDCRISISGCREDFRGSVQSYKYQHKGESEEKRKGQMPEEAESSDPSASNKSSEEAESSDRSASELFSMLKQIQDTQAVMQENLAAIKDDMKALKSNLESRMLHVNKEGEMNMAVFEDICRQYETLIKLKQNQDTQAARKVDMKSLQSYLESQMPHLKKQGELHRVLSKQYENVIKWDNYYLSGTTGISVESIEMLNGYQQRLLYCEEIPYEEEILAVNANLFYGSWLRAEMNNHSPFWKSFYEAEPEGVSMEEEYVPESTQNLGSHHPKRGEDREGGDKRKMSELEPATSTEEIPLMRDGSTEKSPLLLELPSFQPGCEYLQQSQKKLTLRETKKGRKTLTRVDRKGTLVLLDEENLMETPVTRAEEQSIWALVACQNKPPGDK</sequence>
<dbReference type="InterPro" id="IPR042197">
    <property type="entry name" value="Apaf_helical"/>
</dbReference>
<dbReference type="SUPFAM" id="SSF52540">
    <property type="entry name" value="P-loop containing nucleoside triphosphate hydrolases"/>
    <property type="match status" value="1"/>
</dbReference>
<reference evidence="8" key="1">
    <citation type="submission" date="2025-08" db="UniProtKB">
        <authorList>
            <consortium name="RefSeq"/>
        </authorList>
    </citation>
    <scope>IDENTIFICATION</scope>
    <source>
        <tissue evidence="8">Leaf</tissue>
    </source>
</reference>
<keyword evidence="3" id="KW-0611">Plant defense</keyword>
<name>A0ABM3HW38_9MYRT</name>
<organism evidence="7 8">
    <name type="scientific">Rhodamnia argentea</name>
    <dbReference type="NCBI Taxonomy" id="178133"/>
    <lineage>
        <taxon>Eukaryota</taxon>
        <taxon>Viridiplantae</taxon>
        <taxon>Streptophyta</taxon>
        <taxon>Embryophyta</taxon>
        <taxon>Tracheophyta</taxon>
        <taxon>Spermatophyta</taxon>
        <taxon>Magnoliopsida</taxon>
        <taxon>eudicotyledons</taxon>
        <taxon>Gunneridae</taxon>
        <taxon>Pentapetalae</taxon>
        <taxon>rosids</taxon>
        <taxon>malvids</taxon>
        <taxon>Myrtales</taxon>
        <taxon>Myrtaceae</taxon>
        <taxon>Myrtoideae</taxon>
        <taxon>Myrteae</taxon>
        <taxon>Australasian group</taxon>
        <taxon>Rhodamnia</taxon>
    </lineage>
</organism>
<dbReference type="InterPro" id="IPR002182">
    <property type="entry name" value="NB-ARC"/>
</dbReference>
<dbReference type="GeneID" id="115742903"/>
<evidence type="ECO:0000256" key="1">
    <source>
        <dbReference type="ARBA" id="ARBA00022614"/>
    </source>
</evidence>
<feature type="compositionally biased region" description="Basic and acidic residues" evidence="5">
    <location>
        <begin position="1443"/>
        <end position="1457"/>
    </location>
</feature>
<evidence type="ECO:0000259" key="6">
    <source>
        <dbReference type="PROSITE" id="PS50104"/>
    </source>
</evidence>
<dbReference type="PANTHER" id="PTHR11017:SF570">
    <property type="entry name" value="DISEASE RESISTANCE PROTEIN (TIR-NBS CLASS)-RELATED"/>
    <property type="match status" value="1"/>
</dbReference>
<dbReference type="PROSITE" id="PS50104">
    <property type="entry name" value="TIR"/>
    <property type="match status" value="1"/>
</dbReference>
<dbReference type="SUPFAM" id="SSF52047">
    <property type="entry name" value="RNI-like"/>
    <property type="match status" value="1"/>
</dbReference>
<keyword evidence="1" id="KW-0433">Leucine-rich repeat</keyword>
<keyword evidence="7" id="KW-1185">Reference proteome</keyword>
<dbReference type="Pfam" id="PF00931">
    <property type="entry name" value="NB-ARC"/>
    <property type="match status" value="1"/>
</dbReference>
<dbReference type="Gene3D" id="3.40.50.10140">
    <property type="entry name" value="Toll/interleukin-1 receptor homology (TIR) domain"/>
    <property type="match status" value="1"/>
</dbReference>
<dbReference type="InterPro" id="IPR036390">
    <property type="entry name" value="WH_DNA-bd_sf"/>
</dbReference>
<dbReference type="SMART" id="SM00255">
    <property type="entry name" value="TIR"/>
    <property type="match status" value="1"/>
</dbReference>
<feature type="region of interest" description="Disordered" evidence="5">
    <location>
        <begin position="1193"/>
        <end position="1236"/>
    </location>
</feature>
<evidence type="ECO:0000256" key="2">
    <source>
        <dbReference type="ARBA" id="ARBA00022737"/>
    </source>
</evidence>
<dbReference type="PRINTS" id="PR00364">
    <property type="entry name" value="DISEASERSIST"/>
</dbReference>
<dbReference type="InterPro" id="IPR032675">
    <property type="entry name" value="LRR_dom_sf"/>
</dbReference>
<dbReference type="InterPro" id="IPR044974">
    <property type="entry name" value="Disease_R_plants"/>
</dbReference>
<gene>
    <name evidence="8" type="primary">LOC115742903</name>
</gene>
<keyword evidence="4" id="KW-0175">Coiled coil</keyword>
<evidence type="ECO:0000256" key="3">
    <source>
        <dbReference type="ARBA" id="ARBA00022821"/>
    </source>
</evidence>
<proteinExistence type="predicted"/>
<dbReference type="Gene3D" id="3.40.50.300">
    <property type="entry name" value="P-loop containing nucleotide triphosphate hydrolases"/>
    <property type="match status" value="1"/>
</dbReference>
<dbReference type="Pfam" id="PF01582">
    <property type="entry name" value="TIR"/>
    <property type="match status" value="1"/>
</dbReference>
<dbReference type="Gene3D" id="1.10.8.430">
    <property type="entry name" value="Helical domain of apoptotic protease-activating factors"/>
    <property type="match status" value="1"/>
</dbReference>
<dbReference type="Proteomes" id="UP000827889">
    <property type="component" value="Chromosome 9"/>
</dbReference>
<dbReference type="PANTHER" id="PTHR11017">
    <property type="entry name" value="LEUCINE-RICH REPEAT-CONTAINING PROTEIN"/>
    <property type="match status" value="1"/>
</dbReference>
<evidence type="ECO:0000256" key="5">
    <source>
        <dbReference type="SAM" id="MobiDB-lite"/>
    </source>
</evidence>
<feature type="region of interest" description="Disordered" evidence="5">
    <location>
        <begin position="1"/>
        <end position="35"/>
    </location>
</feature>
<dbReference type="InterPro" id="IPR058192">
    <property type="entry name" value="WHD_ROQ1-like"/>
</dbReference>
<dbReference type="SUPFAM" id="SSF46785">
    <property type="entry name" value="Winged helix' DNA-binding domain"/>
    <property type="match status" value="1"/>
</dbReference>
<feature type="compositionally biased region" description="Basic and acidic residues" evidence="5">
    <location>
        <begin position="1224"/>
        <end position="1235"/>
    </location>
</feature>
<keyword evidence="2" id="KW-0677">Repeat</keyword>
<feature type="coiled-coil region" evidence="4">
    <location>
        <begin position="1242"/>
        <end position="1269"/>
    </location>
</feature>
<evidence type="ECO:0000313" key="8">
    <source>
        <dbReference type="RefSeq" id="XP_048140800.1"/>
    </source>
</evidence>
<dbReference type="RefSeq" id="XP_048140800.1">
    <property type="nucleotide sequence ID" value="XM_048284843.1"/>
</dbReference>
<dbReference type="InterPro" id="IPR000157">
    <property type="entry name" value="TIR_dom"/>
</dbReference>
<accession>A0ABM3HW38</accession>
<feature type="domain" description="TIR" evidence="6">
    <location>
        <begin position="39"/>
        <end position="208"/>
    </location>
</feature>